<keyword evidence="1" id="KW-0812">Transmembrane</keyword>
<gene>
    <name evidence="2" type="ORF">O4H49_08205</name>
</gene>
<dbReference type="InterPro" id="IPR019201">
    <property type="entry name" value="DUF2065"/>
</dbReference>
<dbReference type="PANTHER" id="PTHR38602">
    <property type="entry name" value="INNER MEMBRANE PROTEIN-RELATED"/>
    <property type="match status" value="1"/>
</dbReference>
<sequence>MNNPVPGYLMYRVYMIDFLIALALVFVIEGIFLALFPHRVRQILSLLDEMPPENLRKGGLVCAAIGVMLVWLLKTI</sequence>
<evidence type="ECO:0000313" key="2">
    <source>
        <dbReference type="EMBL" id="MCZ4280757.1"/>
    </source>
</evidence>
<organism evidence="2 3">
    <name type="scientific">Kiloniella laminariae</name>
    <dbReference type="NCBI Taxonomy" id="454162"/>
    <lineage>
        <taxon>Bacteria</taxon>
        <taxon>Pseudomonadati</taxon>
        <taxon>Pseudomonadota</taxon>
        <taxon>Alphaproteobacteria</taxon>
        <taxon>Rhodospirillales</taxon>
        <taxon>Kiloniellaceae</taxon>
        <taxon>Kiloniella</taxon>
    </lineage>
</organism>
<proteinExistence type="predicted"/>
<evidence type="ECO:0000256" key="1">
    <source>
        <dbReference type="SAM" id="Phobius"/>
    </source>
</evidence>
<dbReference type="RefSeq" id="WP_269422937.1">
    <property type="nucleotide sequence ID" value="NZ_JAPWGY010000002.1"/>
</dbReference>
<keyword evidence="3" id="KW-1185">Reference proteome</keyword>
<accession>A0ABT4LI40</accession>
<protein>
    <submittedName>
        <fullName evidence="2">DUF2065 domain-containing protein</fullName>
    </submittedName>
</protein>
<dbReference type="EMBL" id="JAPWGY010000002">
    <property type="protein sequence ID" value="MCZ4280757.1"/>
    <property type="molecule type" value="Genomic_DNA"/>
</dbReference>
<evidence type="ECO:0000313" key="3">
    <source>
        <dbReference type="Proteomes" id="UP001069802"/>
    </source>
</evidence>
<reference evidence="2" key="1">
    <citation type="submission" date="2022-12" db="EMBL/GenBank/DDBJ databases">
        <title>Bacterial isolates from different developmental stages of Nematostella vectensis.</title>
        <authorList>
            <person name="Fraune S."/>
        </authorList>
    </citation>
    <scope>NUCLEOTIDE SEQUENCE</scope>
    <source>
        <strain evidence="2">G21630-S1</strain>
    </source>
</reference>
<dbReference type="Proteomes" id="UP001069802">
    <property type="component" value="Unassembled WGS sequence"/>
</dbReference>
<feature type="transmembrane region" description="Helical" evidence="1">
    <location>
        <begin position="12"/>
        <end position="36"/>
    </location>
</feature>
<dbReference type="Pfam" id="PF09838">
    <property type="entry name" value="DUF2065"/>
    <property type="match status" value="1"/>
</dbReference>
<keyword evidence="1" id="KW-1133">Transmembrane helix</keyword>
<keyword evidence="1" id="KW-0472">Membrane</keyword>
<name>A0ABT4LI40_9PROT</name>
<feature type="transmembrane region" description="Helical" evidence="1">
    <location>
        <begin position="57"/>
        <end position="73"/>
    </location>
</feature>
<dbReference type="PANTHER" id="PTHR38602:SF1">
    <property type="entry name" value="INNER MEMBRANE PROTEIN"/>
    <property type="match status" value="1"/>
</dbReference>
<comment type="caution">
    <text evidence="2">The sequence shown here is derived from an EMBL/GenBank/DDBJ whole genome shotgun (WGS) entry which is preliminary data.</text>
</comment>